<organism evidence="2 3">
    <name type="scientific">Verticillium longisporum</name>
    <name type="common">Verticillium dahliae var. longisporum</name>
    <dbReference type="NCBI Taxonomy" id="100787"/>
    <lineage>
        <taxon>Eukaryota</taxon>
        <taxon>Fungi</taxon>
        <taxon>Dikarya</taxon>
        <taxon>Ascomycota</taxon>
        <taxon>Pezizomycotina</taxon>
        <taxon>Sordariomycetes</taxon>
        <taxon>Hypocreomycetidae</taxon>
        <taxon>Glomerellales</taxon>
        <taxon>Plectosphaerellaceae</taxon>
        <taxon>Verticillium</taxon>
    </lineage>
</organism>
<feature type="compositionally biased region" description="Basic residues" evidence="1">
    <location>
        <begin position="1"/>
        <end position="24"/>
    </location>
</feature>
<dbReference type="AlphaFoldDB" id="A0A0G4KIV2"/>
<evidence type="ECO:0000256" key="1">
    <source>
        <dbReference type="SAM" id="MobiDB-lite"/>
    </source>
</evidence>
<feature type="non-terminal residue" evidence="2">
    <location>
        <position position="1"/>
    </location>
</feature>
<sequence>RRQVRPGRRQRQRHLCPDRRRSRLRMGYLPLQRRYPRLQPRHQDPDD</sequence>
<dbReference type="Proteomes" id="UP000044602">
    <property type="component" value="Unassembled WGS sequence"/>
</dbReference>
<dbReference type="EMBL" id="CVQH01001423">
    <property type="protein sequence ID" value="CRK01569.1"/>
    <property type="molecule type" value="Genomic_DNA"/>
</dbReference>
<evidence type="ECO:0000313" key="3">
    <source>
        <dbReference type="Proteomes" id="UP000044602"/>
    </source>
</evidence>
<proteinExistence type="predicted"/>
<keyword evidence="3" id="KW-1185">Reference proteome</keyword>
<evidence type="ECO:0000313" key="2">
    <source>
        <dbReference type="EMBL" id="CRK01569.1"/>
    </source>
</evidence>
<accession>A0A0G4KIV2</accession>
<name>A0A0G4KIV2_VERLO</name>
<gene>
    <name evidence="2" type="ORF">BN1708_020753</name>
</gene>
<protein>
    <submittedName>
        <fullName evidence="2">Uncharacterized protein</fullName>
    </submittedName>
</protein>
<feature type="region of interest" description="Disordered" evidence="1">
    <location>
        <begin position="1"/>
        <end position="47"/>
    </location>
</feature>
<reference evidence="2 3" key="1">
    <citation type="submission" date="2015-05" db="EMBL/GenBank/DDBJ databases">
        <authorList>
            <person name="Wang D.B."/>
            <person name="Wang M."/>
        </authorList>
    </citation>
    <scope>NUCLEOTIDE SEQUENCE [LARGE SCALE GENOMIC DNA]</scope>
    <source>
        <strain evidence="2">VL1</strain>
    </source>
</reference>
<feature type="non-terminal residue" evidence="2">
    <location>
        <position position="47"/>
    </location>
</feature>